<dbReference type="AlphaFoldDB" id="A0A0M8ZZW0"/>
<reference evidence="1 2" key="1">
    <citation type="submission" date="2015-07" db="EMBL/GenBank/DDBJ databases">
        <title>The genome of Melipona quadrifasciata.</title>
        <authorList>
            <person name="Pan H."/>
            <person name="Kapheim K."/>
        </authorList>
    </citation>
    <scope>NUCLEOTIDE SEQUENCE [LARGE SCALE GENOMIC DNA]</scope>
    <source>
        <strain evidence="1">0111107301</strain>
        <tissue evidence="1">Whole body</tissue>
    </source>
</reference>
<gene>
    <name evidence="1" type="ORF">WN51_01745</name>
</gene>
<dbReference type="OrthoDB" id="10032414at2759"/>
<name>A0A0M8ZZW0_9HYME</name>
<proteinExistence type="predicted"/>
<keyword evidence="2" id="KW-1185">Reference proteome</keyword>
<dbReference type="EMBL" id="KQ435804">
    <property type="protein sequence ID" value="KOX73023.1"/>
    <property type="molecule type" value="Genomic_DNA"/>
</dbReference>
<protein>
    <recommendedName>
        <fullName evidence="3">Histone-lysine N-methyltransferase SETMAR</fullName>
    </recommendedName>
</protein>
<evidence type="ECO:0000313" key="2">
    <source>
        <dbReference type="Proteomes" id="UP000053105"/>
    </source>
</evidence>
<evidence type="ECO:0000313" key="1">
    <source>
        <dbReference type="EMBL" id="KOX73023.1"/>
    </source>
</evidence>
<sequence>MTKSRPPNQLIEDNRRYMTRELAEILKTTVHEHLVKLDYVNRYDLRPIDKFRYCSQLDKTKPHVSLITQQKLLELGWNVLF</sequence>
<organism evidence="1 2">
    <name type="scientific">Melipona quadrifasciata</name>
    <dbReference type="NCBI Taxonomy" id="166423"/>
    <lineage>
        <taxon>Eukaryota</taxon>
        <taxon>Metazoa</taxon>
        <taxon>Ecdysozoa</taxon>
        <taxon>Arthropoda</taxon>
        <taxon>Hexapoda</taxon>
        <taxon>Insecta</taxon>
        <taxon>Pterygota</taxon>
        <taxon>Neoptera</taxon>
        <taxon>Endopterygota</taxon>
        <taxon>Hymenoptera</taxon>
        <taxon>Apocrita</taxon>
        <taxon>Aculeata</taxon>
        <taxon>Apoidea</taxon>
        <taxon>Anthophila</taxon>
        <taxon>Apidae</taxon>
        <taxon>Melipona</taxon>
    </lineage>
</organism>
<evidence type="ECO:0008006" key="3">
    <source>
        <dbReference type="Google" id="ProtNLM"/>
    </source>
</evidence>
<accession>A0A0M8ZZW0</accession>
<dbReference type="Proteomes" id="UP000053105">
    <property type="component" value="Unassembled WGS sequence"/>
</dbReference>